<dbReference type="Proteomes" id="UP000289340">
    <property type="component" value="Chromosome 4"/>
</dbReference>
<dbReference type="SUPFAM" id="SSF51690">
    <property type="entry name" value="Nicotinate/Quinolinate PRTase C-terminal domain-like"/>
    <property type="match status" value="1"/>
</dbReference>
<keyword evidence="8" id="KW-0328">Glycosyltransferase</keyword>
<dbReference type="InterPro" id="IPR041619">
    <property type="entry name" value="NAPRTase_C"/>
</dbReference>
<comment type="pathway">
    <text evidence="1">Cofactor biosynthesis; NAD(+) biosynthesis; nicotinate D-ribonucleotide from nicotinate: step 1/1.</text>
</comment>
<name>A0A445L1B7_GLYSO</name>
<feature type="domain" description="Nicotinate phosphoribosyltransferase C-terminal" evidence="7">
    <location>
        <begin position="104"/>
        <end position="147"/>
    </location>
</feature>
<dbReference type="InterPro" id="IPR007229">
    <property type="entry name" value="Nic_PRibTrfase-Fam"/>
</dbReference>
<dbReference type="GO" id="GO:0016757">
    <property type="term" value="F:glycosyltransferase activity"/>
    <property type="evidence" value="ECO:0007669"/>
    <property type="project" value="UniProtKB-KW"/>
</dbReference>
<comment type="catalytic activity">
    <reaction evidence="6">
        <text>5-phospho-alpha-D-ribose 1-diphosphate + nicotinate + ATP + H2O = nicotinate beta-D-ribonucleotide + ADP + phosphate + diphosphate</text>
        <dbReference type="Rhea" id="RHEA:36163"/>
        <dbReference type="ChEBI" id="CHEBI:15377"/>
        <dbReference type="ChEBI" id="CHEBI:30616"/>
        <dbReference type="ChEBI" id="CHEBI:32544"/>
        <dbReference type="ChEBI" id="CHEBI:33019"/>
        <dbReference type="ChEBI" id="CHEBI:43474"/>
        <dbReference type="ChEBI" id="CHEBI:57502"/>
        <dbReference type="ChEBI" id="CHEBI:58017"/>
        <dbReference type="ChEBI" id="CHEBI:456216"/>
        <dbReference type="EC" id="6.3.4.21"/>
    </reaction>
</comment>
<evidence type="ECO:0000313" key="9">
    <source>
        <dbReference type="Proteomes" id="UP000289340"/>
    </source>
</evidence>
<gene>
    <name evidence="8" type="ORF">D0Y65_009970</name>
</gene>
<dbReference type="EC" id="6.3.4.21" evidence="2"/>
<keyword evidence="3" id="KW-0597">Phosphoprotein</keyword>
<sequence length="202" mass="22923">MKLMTTIDVYCFWLHQNSVRIKSGSVLIQRLGGEYPPKAITKYKVSLAPGSGCIEVNLQLCLCSERAFSNNGFTPSVAPLQLMTVNFYFSIVTCLFFFEDIKKDTLPALRDIREQCINQLEQMRPDHMRRLNPTPYKVSVSAKLYDFIHFLWLNEAPVGELQLHQNSVRIKSGSVLIPICILYSGSMLSCSLQIRASIRAPE</sequence>
<organism evidence="8 9">
    <name type="scientific">Glycine soja</name>
    <name type="common">Wild soybean</name>
    <dbReference type="NCBI Taxonomy" id="3848"/>
    <lineage>
        <taxon>Eukaryota</taxon>
        <taxon>Viridiplantae</taxon>
        <taxon>Streptophyta</taxon>
        <taxon>Embryophyta</taxon>
        <taxon>Tracheophyta</taxon>
        <taxon>Spermatophyta</taxon>
        <taxon>Magnoliopsida</taxon>
        <taxon>eudicotyledons</taxon>
        <taxon>Gunneridae</taxon>
        <taxon>Pentapetalae</taxon>
        <taxon>rosids</taxon>
        <taxon>fabids</taxon>
        <taxon>Fabales</taxon>
        <taxon>Fabaceae</taxon>
        <taxon>Papilionoideae</taxon>
        <taxon>50 kb inversion clade</taxon>
        <taxon>NPAAA clade</taxon>
        <taxon>indigoferoid/millettioid clade</taxon>
        <taxon>Phaseoleae</taxon>
        <taxon>Glycine</taxon>
        <taxon>Glycine subgen. Soja</taxon>
    </lineage>
</organism>
<evidence type="ECO:0000256" key="4">
    <source>
        <dbReference type="ARBA" id="ARBA00022598"/>
    </source>
</evidence>
<protein>
    <recommendedName>
        <fullName evidence="2">nicotinate phosphoribosyltransferase</fullName>
        <ecNumber evidence="2">6.3.4.21</ecNumber>
    </recommendedName>
</protein>
<comment type="caution">
    <text evidence="8">The sequence shown here is derived from an EMBL/GenBank/DDBJ whole genome shotgun (WGS) entry which is preliminary data.</text>
</comment>
<evidence type="ECO:0000256" key="1">
    <source>
        <dbReference type="ARBA" id="ARBA00004952"/>
    </source>
</evidence>
<dbReference type="UniPathway" id="UPA00253">
    <property type="reaction ID" value="UER00457"/>
</dbReference>
<evidence type="ECO:0000256" key="2">
    <source>
        <dbReference type="ARBA" id="ARBA00013236"/>
    </source>
</evidence>
<dbReference type="GO" id="GO:0034355">
    <property type="term" value="P:NAD+ biosynthetic process via the salvage pathway"/>
    <property type="evidence" value="ECO:0007669"/>
    <property type="project" value="TreeGrafter"/>
</dbReference>
<proteinExistence type="predicted"/>
<dbReference type="AlphaFoldDB" id="A0A445L1B7"/>
<dbReference type="EMBL" id="QZWG01000004">
    <property type="protein sequence ID" value="RZC16904.1"/>
    <property type="molecule type" value="Genomic_DNA"/>
</dbReference>
<evidence type="ECO:0000256" key="3">
    <source>
        <dbReference type="ARBA" id="ARBA00022553"/>
    </source>
</evidence>
<dbReference type="GO" id="GO:0004516">
    <property type="term" value="F:nicotinate phosphoribosyltransferase activity"/>
    <property type="evidence" value="ECO:0007669"/>
    <property type="project" value="UniProtKB-EC"/>
</dbReference>
<reference evidence="8 9" key="1">
    <citation type="submission" date="2018-09" db="EMBL/GenBank/DDBJ databases">
        <title>A high-quality reference genome of wild soybean provides a powerful tool to mine soybean genomes.</title>
        <authorList>
            <person name="Xie M."/>
            <person name="Chung C.Y.L."/>
            <person name="Li M.-W."/>
            <person name="Wong F.-L."/>
            <person name="Chan T.-F."/>
            <person name="Lam H.-M."/>
        </authorList>
    </citation>
    <scope>NUCLEOTIDE SEQUENCE [LARGE SCALE GENOMIC DNA]</scope>
    <source>
        <strain evidence="9">cv. W05</strain>
        <tissue evidence="8">Hypocotyl of etiolated seedlings</tissue>
    </source>
</reference>
<dbReference type="PANTHER" id="PTHR11098">
    <property type="entry name" value="NICOTINATE PHOSPHORIBOSYLTRANSFERASE"/>
    <property type="match status" value="1"/>
</dbReference>
<evidence type="ECO:0000313" key="8">
    <source>
        <dbReference type="EMBL" id="RZC16904.1"/>
    </source>
</evidence>
<dbReference type="InterPro" id="IPR036068">
    <property type="entry name" value="Nicotinate_pribotase-like_C"/>
</dbReference>
<dbReference type="Pfam" id="PF17956">
    <property type="entry name" value="NAPRTase_C"/>
    <property type="match status" value="1"/>
</dbReference>
<evidence type="ECO:0000256" key="6">
    <source>
        <dbReference type="ARBA" id="ARBA00048668"/>
    </source>
</evidence>
<keyword evidence="9" id="KW-1185">Reference proteome</keyword>
<dbReference type="Gene3D" id="3.20.140.10">
    <property type="entry name" value="nicotinate phosphoribosyltransferase"/>
    <property type="match status" value="1"/>
</dbReference>
<keyword evidence="8" id="KW-0808">Transferase</keyword>
<keyword evidence="5" id="KW-0662">Pyridine nucleotide biosynthesis</keyword>
<accession>A0A445L1B7</accession>
<keyword evidence="4 8" id="KW-0436">Ligase</keyword>
<evidence type="ECO:0000259" key="7">
    <source>
        <dbReference type="Pfam" id="PF17956"/>
    </source>
</evidence>
<dbReference type="EMBL" id="QZWG01000004">
    <property type="protein sequence ID" value="RZC16903.1"/>
    <property type="molecule type" value="Genomic_DNA"/>
</dbReference>
<dbReference type="PANTHER" id="PTHR11098:SF1">
    <property type="entry name" value="NICOTINATE PHOSPHORIBOSYLTRANSFERASE"/>
    <property type="match status" value="1"/>
</dbReference>
<evidence type="ECO:0000256" key="5">
    <source>
        <dbReference type="ARBA" id="ARBA00022642"/>
    </source>
</evidence>
<dbReference type="GO" id="GO:0005829">
    <property type="term" value="C:cytosol"/>
    <property type="evidence" value="ECO:0007669"/>
    <property type="project" value="TreeGrafter"/>
</dbReference>